<protein>
    <submittedName>
        <fullName evidence="1">Uncharacterized protein</fullName>
    </submittedName>
</protein>
<reference evidence="1 2" key="1">
    <citation type="journal article" date="2019" name="Commun. Biol.">
        <title>The bagworm genome reveals a unique fibroin gene that provides high tensile strength.</title>
        <authorList>
            <person name="Kono N."/>
            <person name="Nakamura H."/>
            <person name="Ohtoshi R."/>
            <person name="Tomita M."/>
            <person name="Numata K."/>
            <person name="Arakawa K."/>
        </authorList>
    </citation>
    <scope>NUCLEOTIDE SEQUENCE [LARGE SCALE GENOMIC DNA]</scope>
</reference>
<gene>
    <name evidence="1" type="ORF">EVAR_24724_1</name>
</gene>
<keyword evidence="2" id="KW-1185">Reference proteome</keyword>
<evidence type="ECO:0000313" key="2">
    <source>
        <dbReference type="Proteomes" id="UP000299102"/>
    </source>
</evidence>
<name>A0A4C1VCZ4_EUMVA</name>
<evidence type="ECO:0000313" key="1">
    <source>
        <dbReference type="EMBL" id="GBP36721.1"/>
    </source>
</evidence>
<comment type="caution">
    <text evidence="1">The sequence shown here is derived from an EMBL/GenBank/DDBJ whole genome shotgun (WGS) entry which is preliminary data.</text>
</comment>
<proteinExistence type="predicted"/>
<dbReference type="Proteomes" id="UP000299102">
    <property type="component" value="Unassembled WGS sequence"/>
</dbReference>
<accession>A0A4C1VCZ4</accession>
<dbReference type="AlphaFoldDB" id="A0A4C1VCZ4"/>
<organism evidence="1 2">
    <name type="scientific">Eumeta variegata</name>
    <name type="common">Bagworm moth</name>
    <name type="synonym">Eumeta japonica</name>
    <dbReference type="NCBI Taxonomy" id="151549"/>
    <lineage>
        <taxon>Eukaryota</taxon>
        <taxon>Metazoa</taxon>
        <taxon>Ecdysozoa</taxon>
        <taxon>Arthropoda</taxon>
        <taxon>Hexapoda</taxon>
        <taxon>Insecta</taxon>
        <taxon>Pterygota</taxon>
        <taxon>Neoptera</taxon>
        <taxon>Endopterygota</taxon>
        <taxon>Lepidoptera</taxon>
        <taxon>Glossata</taxon>
        <taxon>Ditrysia</taxon>
        <taxon>Tineoidea</taxon>
        <taxon>Psychidae</taxon>
        <taxon>Oiketicinae</taxon>
        <taxon>Eumeta</taxon>
    </lineage>
</organism>
<dbReference type="EMBL" id="BGZK01000322">
    <property type="protein sequence ID" value="GBP36721.1"/>
    <property type="molecule type" value="Genomic_DNA"/>
</dbReference>
<sequence length="253" mass="28803">MRVNKKVEMKTYNRIYYCGNKNKYKQVIVALWCHGCSKASTPPMFKFTVYGNCFLTVPSSTAYHGSGRTVPFAIRGRGKKCKVRHFSQLNLLVSLHLITRLDREQVEAVRSEPICPCAARALSRDVISQRGSKRPVLADTVFDKRPPPRIWREKFSHLRATRELEVIAVHRHSQYQCHRCVIGLLNRNRKVHEERVRSWSQPKGVPAGNEDSLDDRLALSISAPAPRAGYARVMSTALAPRIIPEDKDSLILL</sequence>